<dbReference type="HOGENOM" id="CLU_1023250_0_0_1"/>
<keyword evidence="1" id="KW-0812">Transmembrane</keyword>
<name>A0A067TC33_GALM3</name>
<feature type="transmembrane region" description="Helical" evidence="1">
    <location>
        <begin position="141"/>
        <end position="166"/>
    </location>
</feature>
<keyword evidence="1" id="KW-1133">Transmembrane helix</keyword>
<dbReference type="EMBL" id="KL142378">
    <property type="protein sequence ID" value="KDR76538.1"/>
    <property type="molecule type" value="Genomic_DNA"/>
</dbReference>
<sequence length="232" mass="25321">MTTIILDDRDPKISYKGQWLPGGIRDLEYAATTTGSNTLGDLASFTFTGTKISVWGTVDNNLTGRVAPTSAYFVDNPSLPLSTFLPTMQTNALHLHNFFQSDELSPTSHTLFIKNIGSNSNSYIWIDYILITPSDSNKLPVGLIVGAILGGFGFFAILVVAVVLFLRKKGRQYNKLTVPNNLSESSLSSQIADSQPPQYQSFTVDSSLAYPRDHLPSSKIEHITVSSPSNLT</sequence>
<keyword evidence="3" id="KW-1185">Reference proteome</keyword>
<evidence type="ECO:0000313" key="3">
    <source>
        <dbReference type="Proteomes" id="UP000027222"/>
    </source>
</evidence>
<organism evidence="2 3">
    <name type="scientific">Galerina marginata (strain CBS 339.88)</name>
    <dbReference type="NCBI Taxonomy" id="685588"/>
    <lineage>
        <taxon>Eukaryota</taxon>
        <taxon>Fungi</taxon>
        <taxon>Dikarya</taxon>
        <taxon>Basidiomycota</taxon>
        <taxon>Agaricomycotina</taxon>
        <taxon>Agaricomycetes</taxon>
        <taxon>Agaricomycetidae</taxon>
        <taxon>Agaricales</taxon>
        <taxon>Agaricineae</taxon>
        <taxon>Strophariaceae</taxon>
        <taxon>Galerina</taxon>
    </lineage>
</organism>
<proteinExistence type="predicted"/>
<accession>A0A067TC33</accession>
<dbReference type="Gene3D" id="2.60.120.260">
    <property type="entry name" value="Galactose-binding domain-like"/>
    <property type="match status" value="1"/>
</dbReference>
<keyword evidence="1" id="KW-0472">Membrane</keyword>
<dbReference type="OrthoDB" id="3265734at2759"/>
<reference evidence="3" key="1">
    <citation type="journal article" date="2014" name="Proc. Natl. Acad. Sci. U.S.A.">
        <title>Extensive sampling of basidiomycete genomes demonstrates inadequacy of the white-rot/brown-rot paradigm for wood decay fungi.</title>
        <authorList>
            <person name="Riley R."/>
            <person name="Salamov A.A."/>
            <person name="Brown D.W."/>
            <person name="Nagy L.G."/>
            <person name="Floudas D."/>
            <person name="Held B.W."/>
            <person name="Levasseur A."/>
            <person name="Lombard V."/>
            <person name="Morin E."/>
            <person name="Otillar R."/>
            <person name="Lindquist E.A."/>
            <person name="Sun H."/>
            <person name="LaButti K.M."/>
            <person name="Schmutz J."/>
            <person name="Jabbour D."/>
            <person name="Luo H."/>
            <person name="Baker S.E."/>
            <person name="Pisabarro A.G."/>
            <person name="Walton J.D."/>
            <person name="Blanchette R.A."/>
            <person name="Henrissat B."/>
            <person name="Martin F."/>
            <person name="Cullen D."/>
            <person name="Hibbett D.S."/>
            <person name="Grigoriev I.V."/>
        </authorList>
    </citation>
    <scope>NUCLEOTIDE SEQUENCE [LARGE SCALE GENOMIC DNA]</scope>
    <source>
        <strain evidence="3">CBS 339.88</strain>
    </source>
</reference>
<gene>
    <name evidence="2" type="ORF">GALMADRAFT_139460</name>
</gene>
<evidence type="ECO:0000256" key="1">
    <source>
        <dbReference type="SAM" id="Phobius"/>
    </source>
</evidence>
<evidence type="ECO:0000313" key="2">
    <source>
        <dbReference type="EMBL" id="KDR76538.1"/>
    </source>
</evidence>
<protein>
    <submittedName>
        <fullName evidence="2">Uncharacterized protein</fullName>
    </submittedName>
</protein>
<dbReference type="Proteomes" id="UP000027222">
    <property type="component" value="Unassembled WGS sequence"/>
</dbReference>
<dbReference type="AlphaFoldDB" id="A0A067TC33"/>
<dbReference type="STRING" id="685588.A0A067TC33"/>